<protein>
    <submittedName>
        <fullName evidence="1">Uncharacterized protein</fullName>
    </submittedName>
</protein>
<evidence type="ECO:0000313" key="1">
    <source>
        <dbReference type="EMBL" id="MBC3910462.1"/>
    </source>
</evidence>
<comment type="caution">
    <text evidence="1">The sequence shown here is derived from an EMBL/GenBank/DDBJ whole genome shotgun (WGS) entry which is preliminary data.</text>
</comment>
<gene>
    <name evidence="1" type="ORF">H8L47_23110</name>
</gene>
<sequence length="293" mass="30399">MQDISNLHGIFSDVQALQGKLKSRLADVEQNAEKFKTALQTAVKPETKAELVTSLKEKSSTLLNGNGYATDLVSQIQASLAALGEQWQAPPVAAAPVSTPASTPAAAPTVAPVASAPAATTTMASTGDTGSKVTTAAVTTPAVAKAPAATPPVVAPAPTIAPVNTTHPPYRVYDPTNPSAFVEPSNPGGGTNLLAANLVFNPDPRPDSVHSLKYPVAVAGTVDRGEQLKNYEIAYEKLCAENNVWNQKNIEIRNQTLLASPYAAFANSKGVNLAAQADPYYLAHLADPTKVPG</sequence>
<name>A0ABR6ZFE9_9BURK</name>
<organism evidence="1 2">
    <name type="scientific">Undibacterium umbellatum</name>
    <dbReference type="NCBI Taxonomy" id="2762300"/>
    <lineage>
        <taxon>Bacteria</taxon>
        <taxon>Pseudomonadati</taxon>
        <taxon>Pseudomonadota</taxon>
        <taxon>Betaproteobacteria</taxon>
        <taxon>Burkholderiales</taxon>
        <taxon>Oxalobacteraceae</taxon>
        <taxon>Undibacterium</taxon>
    </lineage>
</organism>
<evidence type="ECO:0000313" key="2">
    <source>
        <dbReference type="Proteomes" id="UP000646911"/>
    </source>
</evidence>
<proteinExistence type="predicted"/>
<dbReference type="EMBL" id="JACOFX010000016">
    <property type="protein sequence ID" value="MBC3910462.1"/>
    <property type="molecule type" value="Genomic_DNA"/>
</dbReference>
<dbReference type="Proteomes" id="UP000646911">
    <property type="component" value="Unassembled WGS sequence"/>
</dbReference>
<reference evidence="1 2" key="1">
    <citation type="submission" date="2020-08" db="EMBL/GenBank/DDBJ databases">
        <title>Novel species isolated from subtropical streams in China.</title>
        <authorList>
            <person name="Lu H."/>
        </authorList>
    </citation>
    <scope>NUCLEOTIDE SEQUENCE [LARGE SCALE GENOMIC DNA]</scope>
    <source>
        <strain evidence="1 2">NL8W</strain>
    </source>
</reference>
<accession>A0ABR6ZFE9</accession>
<keyword evidence="2" id="KW-1185">Reference proteome</keyword>
<dbReference type="RefSeq" id="WP_186955966.1">
    <property type="nucleotide sequence ID" value="NZ_JACOFX010000016.1"/>
</dbReference>